<organism evidence="1 2">
    <name type="scientific">Polaromonas naphthalenivorans (strain CJ2)</name>
    <dbReference type="NCBI Taxonomy" id="365044"/>
    <lineage>
        <taxon>Bacteria</taxon>
        <taxon>Pseudomonadati</taxon>
        <taxon>Pseudomonadota</taxon>
        <taxon>Betaproteobacteria</taxon>
        <taxon>Burkholderiales</taxon>
        <taxon>Comamonadaceae</taxon>
        <taxon>Polaromonas</taxon>
    </lineage>
</organism>
<keyword evidence="2" id="KW-1185">Reference proteome</keyword>
<dbReference type="EMBL" id="CP000534">
    <property type="protein sequence ID" value="ABM40178.1"/>
    <property type="molecule type" value="Genomic_DNA"/>
</dbReference>
<dbReference type="HOGENOM" id="CLU_177016_0_0_4"/>
<dbReference type="KEGG" id="pna:Pnap_4769"/>
<protein>
    <submittedName>
        <fullName evidence="1">ExeA-like protein</fullName>
    </submittedName>
</protein>
<accession>A1VX00</accession>
<sequence>MPTLNSPRLTPVTAELVESVLMRKIDDLEPTLTRHGYRVKDLVEQFNAKPAEIKALFANQLDPTRTAELRAELQMAGLPI</sequence>
<reference evidence="2" key="1">
    <citation type="journal article" date="2009" name="Environ. Microbiol.">
        <title>The genome of Polaromonas naphthalenivorans strain CJ2, isolated from coal tar-contaminated sediment, reveals physiological and metabolic versatility and evolution through extensive horizontal gene transfer.</title>
        <authorList>
            <person name="Yagi J.M."/>
            <person name="Sims D."/>
            <person name="Brettin T."/>
            <person name="Bruce D."/>
            <person name="Madsen E.L."/>
        </authorList>
    </citation>
    <scope>NUCLEOTIDE SEQUENCE [LARGE SCALE GENOMIC DNA]</scope>
    <source>
        <strain evidence="2">CJ2</strain>
        <plasmid evidence="2">Plasmid pPNAP05</plasmid>
    </source>
</reference>
<name>A1VX00_POLNA</name>
<dbReference type="Proteomes" id="UP000000644">
    <property type="component" value="Plasmid pPNAP05"/>
</dbReference>
<proteinExistence type="predicted"/>
<geneLocation type="plasmid" evidence="1 2">
    <name>pPNAP05</name>
</geneLocation>
<gene>
    <name evidence="1" type="ordered locus">Pnap_4769</name>
</gene>
<dbReference type="AlphaFoldDB" id="A1VX00"/>
<evidence type="ECO:0000313" key="2">
    <source>
        <dbReference type="Proteomes" id="UP000000644"/>
    </source>
</evidence>
<keyword evidence="1" id="KW-0614">Plasmid</keyword>
<evidence type="ECO:0000313" key="1">
    <source>
        <dbReference type="EMBL" id="ABM40178.1"/>
    </source>
</evidence>